<organism evidence="3 4">
    <name type="scientific">Nesterenkonia lutea</name>
    <dbReference type="NCBI Taxonomy" id="272919"/>
    <lineage>
        <taxon>Bacteria</taxon>
        <taxon>Bacillati</taxon>
        <taxon>Actinomycetota</taxon>
        <taxon>Actinomycetes</taxon>
        <taxon>Micrococcales</taxon>
        <taxon>Micrococcaceae</taxon>
        <taxon>Nesterenkonia</taxon>
    </lineage>
</organism>
<keyword evidence="1" id="KW-0175">Coiled coil</keyword>
<keyword evidence="4" id="KW-1185">Reference proteome</keyword>
<gene>
    <name evidence="3" type="ORF">H4W27_001653</name>
</gene>
<keyword evidence="2" id="KW-0472">Membrane</keyword>
<keyword evidence="2" id="KW-0812">Transmembrane</keyword>
<protein>
    <recommendedName>
        <fullName evidence="5">TPM domain-containing protein</fullName>
    </recommendedName>
</protein>
<accession>A0ABR9JFG3</accession>
<proteinExistence type="predicted"/>
<evidence type="ECO:0000313" key="4">
    <source>
        <dbReference type="Proteomes" id="UP000643525"/>
    </source>
</evidence>
<evidence type="ECO:0000256" key="2">
    <source>
        <dbReference type="SAM" id="Phobius"/>
    </source>
</evidence>
<comment type="caution">
    <text evidence="3">The sequence shown here is derived from an EMBL/GenBank/DDBJ whole genome shotgun (WGS) entry which is preliminary data.</text>
</comment>
<dbReference type="RefSeq" id="WP_192595532.1">
    <property type="nucleotide sequence ID" value="NZ_BAAALJ010000002.1"/>
</dbReference>
<feature type="transmembrane region" description="Helical" evidence="2">
    <location>
        <begin position="12"/>
        <end position="38"/>
    </location>
</feature>
<evidence type="ECO:0000313" key="3">
    <source>
        <dbReference type="EMBL" id="MBE1524535.1"/>
    </source>
</evidence>
<feature type="coiled-coil region" evidence="1">
    <location>
        <begin position="190"/>
        <end position="217"/>
    </location>
</feature>
<name>A0ABR9JFG3_9MICC</name>
<evidence type="ECO:0000256" key="1">
    <source>
        <dbReference type="SAM" id="Coils"/>
    </source>
</evidence>
<sequence>MVPDAVLNPPITLGAIFIAPLLIGAVILGLIGLGAVWLSGGKKQNRRFLGPGGGQGLPQGRQESRQISAEQARLQRMSLEELRREAGSLLIAADNAVNSSEQEILFASAAYGDEQVAPFQRDVEQAREHLQESFRMQHQVDREPPESEDEARELLRQVIANCQRVSETLESHRQDFESLRSLELDPRPALGQLRTRIEELSRRRADAQKRLPNLQSTYDDGALTSFTEGLGHAAHSLEAATAAADTAEAALEAAEPSEAVLAIHTGEESAGEAGKHIDSLEETQLRLRSAEQNLGIGLDQTEQDIAQARATMEAGQSRDLAGPIAAAQAAVTQVRRALDSTEKINPLELLNSLEVAHRELDEPLNAVRDQQARNRRAREVLQTEILTARHQVQSSRDYLRARRSGATSRTRMAEAERSLAEAEAVGEDQPAKALELATQAKTLAVQAAQIARQESAEDALSGGGGYGGGFGGFGMPGGYGHLGGGGYGRGSLGGLGGFGRRRRMF</sequence>
<reference evidence="3 4" key="1">
    <citation type="submission" date="2020-10" db="EMBL/GenBank/DDBJ databases">
        <title>Sequencing the genomes of 1000 actinobacteria strains.</title>
        <authorList>
            <person name="Klenk H.-P."/>
        </authorList>
    </citation>
    <scope>NUCLEOTIDE SEQUENCE [LARGE SCALE GENOMIC DNA]</scope>
    <source>
        <strain evidence="3 4">DSM 15666</strain>
    </source>
</reference>
<dbReference type="Proteomes" id="UP000643525">
    <property type="component" value="Unassembled WGS sequence"/>
</dbReference>
<dbReference type="EMBL" id="JADBED010000001">
    <property type="protein sequence ID" value="MBE1524535.1"/>
    <property type="molecule type" value="Genomic_DNA"/>
</dbReference>
<keyword evidence="2" id="KW-1133">Transmembrane helix</keyword>
<evidence type="ECO:0008006" key="5">
    <source>
        <dbReference type="Google" id="ProtNLM"/>
    </source>
</evidence>